<feature type="region of interest" description="Disordered" evidence="3">
    <location>
        <begin position="806"/>
        <end position="961"/>
    </location>
</feature>
<dbReference type="GO" id="GO:0072542">
    <property type="term" value="F:protein phosphatase activator activity"/>
    <property type="evidence" value="ECO:0007669"/>
    <property type="project" value="TreeGrafter"/>
</dbReference>
<feature type="domain" description="Serine/threonine-protein phosphatase 4 regulatory subunit 3-like central" evidence="4">
    <location>
        <begin position="239"/>
        <end position="747"/>
    </location>
</feature>
<dbReference type="AlphaFoldDB" id="A0A9W9CVZ1"/>
<comment type="caution">
    <text evidence="6">The sequence shown here is derived from an EMBL/GenBank/DDBJ whole genome shotgun (WGS) entry which is preliminary data.</text>
</comment>
<gene>
    <name evidence="6" type="primary">PSY2</name>
    <name evidence="6" type="ORF">N0V93_004184</name>
</gene>
<dbReference type="EMBL" id="JAPEVB010000003">
    <property type="protein sequence ID" value="KAJ4390588.1"/>
    <property type="molecule type" value="Genomic_DNA"/>
</dbReference>
<dbReference type="GO" id="GO:0030289">
    <property type="term" value="C:protein phosphatase 4 complex"/>
    <property type="evidence" value="ECO:0007669"/>
    <property type="project" value="TreeGrafter"/>
</dbReference>
<sequence>MNPLAYANTPTHTDIFTSTSPPHTAARASVVARPPANKVAALTILRYSPDSASELSLQQHLNIAPDLLANYDRIATDGGDSDESMMAQAVPHQTQQPDRRRVKVYELRDNDWFDRGTGFCSAEFIEAEDGQGRVARVAVESEEEPSRMLLETKIHNGDGFQKQQDTLIVWTEPQTGIDMALSFQEADGCATIWKFVNEVQRSINGELGGPDEDLSDDLAMDIPTAIQLPPAELGALHDLEDSIRGISSSASGRDALAKLIMHEDYIGKLIPLVEMAEDLESLPDLHRLCNIMKIILLLNDTTIIEHAVSDECVLGVVGALEYDPDFPQHKANHRQWLNNQGRYKEVVRIEDEQIRRRIHQTYRLQYMKDVVLARILDDPTFSVLNSMIFFNQVEIVQHLQTNGSFLRDLFSIFNPDEKAEQLRKKQAVLFIQQCCAIAKNLQLQARQGFYSSLLNHGLLTVIHFGLRNFDVSVRVGATDILVSMIDHDPHMIRHTLFRQIISKQPPLTDTLIDLLLVEVDLGVKSQVSDALKVLLDTIPPNQLQDGGIKIVNGELQARPRPVNHINSLEGQQHTILDDFYGRSAARLFKPLLELEGQTELNFSVHNDGIFSYLNEILCFFARQHHNLCKKFIREHNIAQRFAQLLACKQKHLQLVAIRFFRHLINHVQDEFYIKLVAEKQVLGPILDVLLLTLPRDNLLSSACLDTFEYIRKENIKDLVKHVVESYREKLTALSYIEVFRELLRANEQARFPMENLFMESSDDELGRRPAYINGRMIEHMSMDREEEEYWDGPDNDEDAQNELAARNPLISGPGPLSALVDYHSDEESDENGDVSMKNIDPEEGKETQTENSGDEAKAENTPETTPPPSALTPPERLSEKRRREEDDDDEMGKMMQHKRRNSQSSISNAAGAAALLRKKQPFGVASKSGGTGAKKIDIRLTQTPPQSAVGGQGDAGKDGDL</sequence>
<dbReference type="InterPro" id="IPR006887">
    <property type="entry name" value="P4R3-like_central_dom"/>
</dbReference>
<evidence type="ECO:0000313" key="6">
    <source>
        <dbReference type="EMBL" id="KAJ4390588.1"/>
    </source>
</evidence>
<dbReference type="InterPro" id="IPR055236">
    <property type="entry name" value="EVH1_PP4R3"/>
</dbReference>
<dbReference type="Gene3D" id="2.30.29.30">
    <property type="entry name" value="Pleckstrin-homology domain (PH domain)/Phosphotyrosine-binding domain (PTB)"/>
    <property type="match status" value="1"/>
</dbReference>
<name>A0A9W9CVZ1_9PEZI</name>
<comment type="subcellular location">
    <subcellularLocation>
        <location evidence="1">Nucleus</location>
    </subcellularLocation>
</comment>
<dbReference type="InterPro" id="IPR011993">
    <property type="entry name" value="PH-like_dom_sf"/>
</dbReference>
<keyword evidence="7" id="KW-1185">Reference proteome</keyword>
<keyword evidence="2" id="KW-0539">Nucleus</keyword>
<feature type="compositionally biased region" description="Basic and acidic residues" evidence="3">
    <location>
        <begin position="839"/>
        <end position="860"/>
    </location>
</feature>
<reference evidence="6" key="1">
    <citation type="submission" date="2022-10" db="EMBL/GenBank/DDBJ databases">
        <title>Tapping the CABI collections for fungal endophytes: first genome assemblies for Collariella, Neodidymelliopsis, Ascochyta clinopodiicola, Didymella pomorum, Didymosphaeria variabile, Neocosmospora piperis and Neocucurbitaria cava.</title>
        <authorList>
            <person name="Hill R."/>
        </authorList>
    </citation>
    <scope>NUCLEOTIDE SEQUENCE</scope>
    <source>
        <strain evidence="6">IMI 355082</strain>
    </source>
</reference>
<evidence type="ECO:0000259" key="4">
    <source>
        <dbReference type="Pfam" id="PF04802"/>
    </source>
</evidence>
<evidence type="ECO:0000313" key="7">
    <source>
        <dbReference type="Proteomes" id="UP001140453"/>
    </source>
</evidence>
<evidence type="ECO:0000256" key="3">
    <source>
        <dbReference type="SAM" id="MobiDB-lite"/>
    </source>
</evidence>
<protein>
    <submittedName>
        <fullName evidence="6">Platinum sensitivity protein</fullName>
    </submittedName>
</protein>
<dbReference type="PANTHER" id="PTHR23318">
    <property type="entry name" value="ATP SYNTHASE GAMMA-RELATED"/>
    <property type="match status" value="1"/>
</dbReference>
<dbReference type="GO" id="GO:0005654">
    <property type="term" value="C:nucleoplasm"/>
    <property type="evidence" value="ECO:0007669"/>
    <property type="project" value="TreeGrafter"/>
</dbReference>
<dbReference type="InterPro" id="IPR051137">
    <property type="entry name" value="PP4R3-like"/>
</dbReference>
<dbReference type="GO" id="GO:0006974">
    <property type="term" value="P:DNA damage response"/>
    <property type="evidence" value="ECO:0007669"/>
    <property type="project" value="TreeGrafter"/>
</dbReference>
<evidence type="ECO:0000256" key="1">
    <source>
        <dbReference type="ARBA" id="ARBA00004123"/>
    </source>
</evidence>
<proteinExistence type="predicted"/>
<dbReference type="SUPFAM" id="SSF48371">
    <property type="entry name" value="ARM repeat"/>
    <property type="match status" value="1"/>
</dbReference>
<dbReference type="Proteomes" id="UP001140453">
    <property type="component" value="Unassembled WGS sequence"/>
</dbReference>
<evidence type="ECO:0000259" key="5">
    <source>
        <dbReference type="Pfam" id="PF22972"/>
    </source>
</evidence>
<evidence type="ECO:0000256" key="2">
    <source>
        <dbReference type="ARBA" id="ARBA00023242"/>
    </source>
</evidence>
<dbReference type="OrthoDB" id="27483at2759"/>
<dbReference type="SUPFAM" id="SSF50729">
    <property type="entry name" value="PH domain-like"/>
    <property type="match status" value="1"/>
</dbReference>
<feature type="domain" description="PP4R3 EVH1-like" evidence="5">
    <location>
        <begin position="99"/>
        <end position="203"/>
    </location>
</feature>
<dbReference type="InterPro" id="IPR016024">
    <property type="entry name" value="ARM-type_fold"/>
</dbReference>
<dbReference type="PANTHER" id="PTHR23318:SF0">
    <property type="entry name" value="SERINE_THREONINE-PROTEIN PHOSPHATASE 4 REGULATORY SUBUNIT 3"/>
    <property type="match status" value="1"/>
</dbReference>
<dbReference type="Pfam" id="PF22972">
    <property type="entry name" value="EVH1_PP4R3"/>
    <property type="match status" value="1"/>
</dbReference>
<dbReference type="Pfam" id="PF04802">
    <property type="entry name" value="PP4R3"/>
    <property type="match status" value="1"/>
</dbReference>
<organism evidence="6 7">
    <name type="scientific">Gnomoniopsis smithogilvyi</name>
    <dbReference type="NCBI Taxonomy" id="1191159"/>
    <lineage>
        <taxon>Eukaryota</taxon>
        <taxon>Fungi</taxon>
        <taxon>Dikarya</taxon>
        <taxon>Ascomycota</taxon>
        <taxon>Pezizomycotina</taxon>
        <taxon>Sordariomycetes</taxon>
        <taxon>Sordariomycetidae</taxon>
        <taxon>Diaporthales</taxon>
        <taxon>Gnomoniaceae</taxon>
        <taxon>Gnomoniopsis</taxon>
    </lineage>
</organism>
<accession>A0A9W9CVZ1</accession>